<evidence type="ECO:0000313" key="3">
    <source>
        <dbReference type="Proteomes" id="UP000642673"/>
    </source>
</evidence>
<dbReference type="Proteomes" id="UP000642673">
    <property type="component" value="Unassembled WGS sequence"/>
</dbReference>
<organism evidence="2 3">
    <name type="scientific">Streptomyces cirratus</name>
    <dbReference type="NCBI Taxonomy" id="68187"/>
    <lineage>
        <taxon>Bacteria</taxon>
        <taxon>Bacillati</taxon>
        <taxon>Actinomycetota</taxon>
        <taxon>Actinomycetes</taxon>
        <taxon>Kitasatosporales</taxon>
        <taxon>Streptomycetaceae</taxon>
        <taxon>Streptomyces</taxon>
    </lineage>
</organism>
<keyword evidence="3" id="KW-1185">Reference proteome</keyword>
<evidence type="ECO:0000313" key="2">
    <source>
        <dbReference type="EMBL" id="GHB53691.1"/>
    </source>
</evidence>
<comment type="caution">
    <text evidence="2">The sequence shown here is derived from an EMBL/GenBank/DDBJ whole genome shotgun (WGS) entry which is preliminary data.</text>
</comment>
<name>A0ABQ3ET74_9ACTN</name>
<feature type="region of interest" description="Disordered" evidence="1">
    <location>
        <begin position="1"/>
        <end position="138"/>
    </location>
</feature>
<accession>A0ABQ3ET74</accession>
<sequence length="138" mass="13296">MPGREVGRLPGAVVDAHLDPVDAPVLRPGDSGDHDRAGCGAGEGPAGVDAGLRLDGCPAGPLPPHGGRTPASLRRSAGRTPRAYSSAAPARVPTRDGRASAGPPESGRVTTAAPPTAVTGPASGRTAADTSSAAAGAA</sequence>
<gene>
    <name evidence="2" type="ORF">GCM10010347_24770</name>
</gene>
<proteinExistence type="predicted"/>
<dbReference type="EMBL" id="BMVP01000003">
    <property type="protein sequence ID" value="GHB53691.1"/>
    <property type="molecule type" value="Genomic_DNA"/>
</dbReference>
<reference evidence="3" key="1">
    <citation type="journal article" date="2019" name="Int. J. Syst. Evol. Microbiol.">
        <title>The Global Catalogue of Microorganisms (GCM) 10K type strain sequencing project: providing services to taxonomists for standard genome sequencing and annotation.</title>
        <authorList>
            <consortium name="The Broad Institute Genomics Platform"/>
            <consortium name="The Broad Institute Genome Sequencing Center for Infectious Disease"/>
            <person name="Wu L."/>
            <person name="Ma J."/>
        </authorList>
    </citation>
    <scope>NUCLEOTIDE SEQUENCE [LARGE SCALE GENOMIC DNA]</scope>
    <source>
        <strain evidence="3">JCM 4738</strain>
    </source>
</reference>
<evidence type="ECO:0000256" key="1">
    <source>
        <dbReference type="SAM" id="MobiDB-lite"/>
    </source>
</evidence>
<protein>
    <submittedName>
        <fullName evidence="2">Uncharacterized protein</fullName>
    </submittedName>
</protein>
<feature type="compositionally biased region" description="Low complexity" evidence="1">
    <location>
        <begin position="109"/>
        <end position="138"/>
    </location>
</feature>